<keyword evidence="3" id="KW-1185">Reference proteome</keyword>
<proteinExistence type="predicted"/>
<dbReference type="GO" id="GO:0004672">
    <property type="term" value="F:protein kinase activity"/>
    <property type="evidence" value="ECO:0007669"/>
    <property type="project" value="InterPro"/>
</dbReference>
<dbReference type="PROSITE" id="PS50011">
    <property type="entry name" value="PROTEIN_KINASE_DOM"/>
    <property type="match status" value="1"/>
</dbReference>
<organism evidence="2 3">
    <name type="scientific">Diversispora epigaea</name>
    <dbReference type="NCBI Taxonomy" id="1348612"/>
    <lineage>
        <taxon>Eukaryota</taxon>
        <taxon>Fungi</taxon>
        <taxon>Fungi incertae sedis</taxon>
        <taxon>Mucoromycota</taxon>
        <taxon>Glomeromycotina</taxon>
        <taxon>Glomeromycetes</taxon>
        <taxon>Diversisporales</taxon>
        <taxon>Diversisporaceae</taxon>
        <taxon>Diversispora</taxon>
    </lineage>
</organism>
<dbReference type="InterPro" id="IPR011009">
    <property type="entry name" value="Kinase-like_dom_sf"/>
</dbReference>
<dbReference type="Proteomes" id="UP000266861">
    <property type="component" value="Unassembled WGS sequence"/>
</dbReference>
<feature type="domain" description="Protein kinase" evidence="1">
    <location>
        <begin position="1"/>
        <end position="99"/>
    </location>
</feature>
<dbReference type="EMBL" id="PQFF01000292">
    <property type="protein sequence ID" value="RHZ64783.1"/>
    <property type="molecule type" value="Genomic_DNA"/>
</dbReference>
<dbReference type="InterPro" id="IPR000719">
    <property type="entry name" value="Prot_kinase_dom"/>
</dbReference>
<dbReference type="InterPro" id="IPR001245">
    <property type="entry name" value="Ser-Thr/Tyr_kinase_cat_dom"/>
</dbReference>
<evidence type="ECO:0000313" key="2">
    <source>
        <dbReference type="EMBL" id="RHZ64783.1"/>
    </source>
</evidence>
<reference evidence="2 3" key="1">
    <citation type="submission" date="2018-08" db="EMBL/GenBank/DDBJ databases">
        <title>Genome and evolution of the arbuscular mycorrhizal fungus Diversispora epigaea (formerly Glomus versiforme) and its bacterial endosymbionts.</title>
        <authorList>
            <person name="Sun X."/>
            <person name="Fei Z."/>
            <person name="Harrison M."/>
        </authorList>
    </citation>
    <scope>NUCLEOTIDE SEQUENCE [LARGE SCALE GENOMIC DNA]</scope>
    <source>
        <strain evidence="2 3">IT104</strain>
    </source>
</reference>
<sequence>MVVHYQIIMVNEYDLAYKFSEIYQLDIVHRAQKYFKYNLKSTSTLTYISDFGLNKLITENIKNLPNKTIARVLQHMTPEVLIEEEYTKAADVYSFAFVV</sequence>
<protein>
    <recommendedName>
        <fullName evidence="1">Protein kinase domain-containing protein</fullName>
    </recommendedName>
</protein>
<dbReference type="OrthoDB" id="4062651at2759"/>
<evidence type="ECO:0000313" key="3">
    <source>
        <dbReference type="Proteomes" id="UP000266861"/>
    </source>
</evidence>
<dbReference type="Pfam" id="PF07714">
    <property type="entry name" value="PK_Tyr_Ser-Thr"/>
    <property type="match status" value="1"/>
</dbReference>
<dbReference type="GO" id="GO:0005524">
    <property type="term" value="F:ATP binding"/>
    <property type="evidence" value="ECO:0007669"/>
    <property type="project" value="InterPro"/>
</dbReference>
<dbReference type="SUPFAM" id="SSF56112">
    <property type="entry name" value="Protein kinase-like (PK-like)"/>
    <property type="match status" value="1"/>
</dbReference>
<dbReference type="Gene3D" id="1.10.510.10">
    <property type="entry name" value="Transferase(Phosphotransferase) domain 1"/>
    <property type="match status" value="1"/>
</dbReference>
<accession>A0A397HUH0</accession>
<name>A0A397HUH0_9GLOM</name>
<gene>
    <name evidence="2" type="ORF">Glove_320g122</name>
</gene>
<evidence type="ECO:0000259" key="1">
    <source>
        <dbReference type="PROSITE" id="PS50011"/>
    </source>
</evidence>
<dbReference type="AlphaFoldDB" id="A0A397HUH0"/>
<comment type="caution">
    <text evidence="2">The sequence shown here is derived from an EMBL/GenBank/DDBJ whole genome shotgun (WGS) entry which is preliminary data.</text>
</comment>